<dbReference type="Gene3D" id="3.90.1480.10">
    <property type="entry name" value="Alpha-2,3-sialyltransferase"/>
    <property type="match status" value="1"/>
</dbReference>
<sequence length="290" mass="33269">MSGSRVKKIARKMRIPRSVFYQFQHMKEWNQLPKQIKGQSKDIFAKIAGKYQGERCFIIGNGPSLQVSDLERLKDEYCFATNRIFTIYANTSWRPTFYAAQDGEVIDNMKKDLPGTIAESFYSFISAKQYHKYPEVFCSSKNVAMIPMRYKPPKKNLYGFSKDASKEVFEGLTITYTCIQLAVYMGFSEIYLLGVDHNYSIEIDDDGNIIKQNTGEKNYFAEAEVPIDSINLPKVVEMTRAYLTAEKYCKAHGIHIYNATRGGKLEAFERVDFDSIIVTEKDKGQDNAQD</sequence>
<evidence type="ECO:0000259" key="1">
    <source>
        <dbReference type="Pfam" id="PF01973"/>
    </source>
</evidence>
<gene>
    <name evidence="2" type="ORF">H8Z77_01455</name>
</gene>
<dbReference type="Proteomes" id="UP000649151">
    <property type="component" value="Unassembled WGS sequence"/>
</dbReference>
<name>A0ABR7INJ2_9CLOT</name>
<organism evidence="2 3">
    <name type="scientific">Clostridium facile</name>
    <dbReference type="NCBI Taxonomy" id="2763035"/>
    <lineage>
        <taxon>Bacteria</taxon>
        <taxon>Bacillati</taxon>
        <taxon>Bacillota</taxon>
        <taxon>Clostridia</taxon>
        <taxon>Eubacteriales</taxon>
        <taxon>Clostridiaceae</taxon>
        <taxon>Clostridium</taxon>
    </lineage>
</organism>
<dbReference type="Pfam" id="PF01973">
    <property type="entry name" value="MptE-like"/>
    <property type="match status" value="1"/>
</dbReference>
<accession>A0ABR7INJ2</accession>
<dbReference type="EMBL" id="JACOQK010000001">
    <property type="protein sequence ID" value="MBC5786694.1"/>
    <property type="molecule type" value="Genomic_DNA"/>
</dbReference>
<proteinExistence type="predicted"/>
<evidence type="ECO:0000313" key="3">
    <source>
        <dbReference type="Proteomes" id="UP000649151"/>
    </source>
</evidence>
<reference evidence="2 3" key="1">
    <citation type="submission" date="2020-08" db="EMBL/GenBank/DDBJ databases">
        <title>Genome public.</title>
        <authorList>
            <person name="Liu C."/>
            <person name="Sun Q."/>
        </authorList>
    </citation>
    <scope>NUCLEOTIDE SEQUENCE [LARGE SCALE GENOMIC DNA]</scope>
    <source>
        <strain evidence="2 3">NSJ-27</strain>
    </source>
</reference>
<comment type="caution">
    <text evidence="2">The sequence shown here is derived from an EMBL/GenBank/DDBJ whole genome shotgun (WGS) entry which is preliminary data.</text>
</comment>
<dbReference type="RefSeq" id="WP_186995942.1">
    <property type="nucleotide sequence ID" value="NZ_JACOQK010000001.1"/>
</dbReference>
<dbReference type="InterPro" id="IPR002826">
    <property type="entry name" value="MptE-like"/>
</dbReference>
<keyword evidence="3" id="KW-1185">Reference proteome</keyword>
<protein>
    <submittedName>
        <fullName evidence="2">DUF115 domain-containing protein</fullName>
    </submittedName>
</protein>
<feature type="domain" description="6-hydroxymethylpterin diphosphokinase MptE-like" evidence="1">
    <location>
        <begin position="42"/>
        <end position="201"/>
    </location>
</feature>
<evidence type="ECO:0000313" key="2">
    <source>
        <dbReference type="EMBL" id="MBC5786694.1"/>
    </source>
</evidence>